<accession>A0A433QZ23</accession>
<keyword evidence="3" id="KW-1185">Reference proteome</keyword>
<gene>
    <name evidence="2" type="ORF">BC938DRAFT_476567</name>
</gene>
<dbReference type="GO" id="GO:0006694">
    <property type="term" value="P:steroid biosynthetic process"/>
    <property type="evidence" value="ECO:0007669"/>
    <property type="project" value="InterPro"/>
</dbReference>
<dbReference type="SUPFAM" id="SSF51735">
    <property type="entry name" value="NAD(P)-binding Rossmann-fold domains"/>
    <property type="match status" value="1"/>
</dbReference>
<dbReference type="GO" id="GO:0005737">
    <property type="term" value="C:cytoplasm"/>
    <property type="evidence" value="ECO:0007669"/>
    <property type="project" value="TreeGrafter"/>
</dbReference>
<reference evidence="2 3" key="1">
    <citation type="journal article" date="2018" name="New Phytol.">
        <title>Phylogenomics of Endogonaceae and evolution of mycorrhizas within Mucoromycota.</title>
        <authorList>
            <person name="Chang Y."/>
            <person name="Desiro A."/>
            <person name="Na H."/>
            <person name="Sandor L."/>
            <person name="Lipzen A."/>
            <person name="Clum A."/>
            <person name="Barry K."/>
            <person name="Grigoriev I.V."/>
            <person name="Martin F.M."/>
            <person name="Stajich J.E."/>
            <person name="Smith M.E."/>
            <person name="Bonito G."/>
            <person name="Spatafora J.W."/>
        </authorList>
    </citation>
    <scope>NUCLEOTIDE SEQUENCE [LARGE SCALE GENOMIC DNA]</scope>
    <source>
        <strain evidence="2 3">AD002</strain>
    </source>
</reference>
<comment type="caution">
    <text evidence="2">The sequence shown here is derived from an EMBL/GenBank/DDBJ whole genome shotgun (WGS) entry which is preliminary data.</text>
</comment>
<dbReference type="Proteomes" id="UP000274822">
    <property type="component" value="Unassembled WGS sequence"/>
</dbReference>
<evidence type="ECO:0000259" key="1">
    <source>
        <dbReference type="Pfam" id="PF01073"/>
    </source>
</evidence>
<name>A0A433QZ23_9FUNG</name>
<organism evidence="2 3">
    <name type="scientific">Jimgerdemannia flammicorona</name>
    <dbReference type="NCBI Taxonomy" id="994334"/>
    <lineage>
        <taxon>Eukaryota</taxon>
        <taxon>Fungi</taxon>
        <taxon>Fungi incertae sedis</taxon>
        <taxon>Mucoromycota</taxon>
        <taxon>Mucoromycotina</taxon>
        <taxon>Endogonomycetes</taxon>
        <taxon>Endogonales</taxon>
        <taxon>Endogonaceae</taxon>
        <taxon>Jimgerdemannia</taxon>
    </lineage>
</organism>
<evidence type="ECO:0000313" key="3">
    <source>
        <dbReference type="Proteomes" id="UP000274822"/>
    </source>
</evidence>
<feature type="domain" description="3-beta hydroxysteroid dehydrogenase/isomerase" evidence="1">
    <location>
        <begin position="8"/>
        <end position="242"/>
    </location>
</feature>
<dbReference type="InterPro" id="IPR002225">
    <property type="entry name" value="3Beta_OHSteriod_DH/Estase"/>
</dbReference>
<protein>
    <recommendedName>
        <fullName evidence="1">3-beta hydroxysteroid dehydrogenase/isomerase domain-containing protein</fullName>
    </recommendedName>
</protein>
<proteinExistence type="predicted"/>
<dbReference type="InterPro" id="IPR036291">
    <property type="entry name" value="NAD(P)-bd_dom_sf"/>
</dbReference>
<dbReference type="InterPro" id="IPR051783">
    <property type="entry name" value="NAD(P)-dependent_oxidoreduct"/>
</dbReference>
<evidence type="ECO:0000313" key="2">
    <source>
        <dbReference type="EMBL" id="RUS35040.1"/>
    </source>
</evidence>
<dbReference type="Gene3D" id="3.40.50.720">
    <property type="entry name" value="NAD(P)-binding Rossmann-like Domain"/>
    <property type="match status" value="1"/>
</dbReference>
<dbReference type="Pfam" id="PF01073">
    <property type="entry name" value="3Beta_HSD"/>
    <property type="match status" value="1"/>
</dbReference>
<dbReference type="GO" id="GO:0016616">
    <property type="term" value="F:oxidoreductase activity, acting on the CH-OH group of donors, NAD or NADP as acceptor"/>
    <property type="evidence" value="ECO:0007669"/>
    <property type="project" value="InterPro"/>
</dbReference>
<dbReference type="AlphaFoldDB" id="A0A433QZ23"/>
<dbReference type="PANTHER" id="PTHR48079">
    <property type="entry name" value="PROTEIN YEEZ"/>
    <property type="match status" value="1"/>
</dbReference>
<dbReference type="GO" id="GO:0004029">
    <property type="term" value="F:aldehyde dehydrogenase (NAD+) activity"/>
    <property type="evidence" value="ECO:0007669"/>
    <property type="project" value="TreeGrafter"/>
</dbReference>
<sequence length="338" mass="37430">MPHRSVFVSGASGFIGEEVAFGFRRAGYHVFGLVRTQEKADKLAFNEITPVLGDLMKPETYADVLKQCKIVIHCAVDYARSFLKVTSTLSFVSIVPSNFEAFDKHCVSTFLAILTASSSPTDPAVLVYTSGLLNYKGMNSPADAPIEEDNWPLEEGHALFNPRVVSERNVLQAYQKTNGKVAGVTVRPSYVYGRKSGHFYPYFEQAVDKGEVVVLGRPDIIWSEVHIDDLVDGYLHIAAAKTAAIGGQAFNFADSSRNTNLEIATAFARAAGYTGEIRTQAIKPDDIFEIVTQKTVICSGKKAEEVLGWKPRKKPMIEEVDVMWRRWQAARKLSLVKK</sequence>
<dbReference type="PANTHER" id="PTHR48079:SF3">
    <property type="entry name" value="NAD-DEPENDENT EPIMERASE_DEHYDRATASE DOMAIN-CONTAINING PROTEIN"/>
    <property type="match status" value="1"/>
</dbReference>
<dbReference type="EMBL" id="RBNJ01000242">
    <property type="protein sequence ID" value="RUS35040.1"/>
    <property type="molecule type" value="Genomic_DNA"/>
</dbReference>